<dbReference type="NCBIfam" id="NF037961">
    <property type="entry name" value="RodA_shape"/>
    <property type="match status" value="1"/>
</dbReference>
<evidence type="ECO:0000256" key="6">
    <source>
        <dbReference type="HAMAP-Rule" id="MF_02079"/>
    </source>
</evidence>
<evidence type="ECO:0000256" key="5">
    <source>
        <dbReference type="ARBA" id="ARBA00023136"/>
    </source>
</evidence>
<dbReference type="EMBL" id="JBHFNQ010000173">
    <property type="protein sequence ID" value="MFB2879650.1"/>
    <property type="molecule type" value="Genomic_DNA"/>
</dbReference>
<dbReference type="InterPro" id="IPR001182">
    <property type="entry name" value="FtsW/RodA"/>
</dbReference>
<keyword evidence="6" id="KW-1003">Cell membrane</keyword>
<keyword evidence="5 6" id="KW-0472">Membrane</keyword>
<accession>A0ABV4XA27</accession>
<keyword evidence="2 6" id="KW-0812">Transmembrane</keyword>
<dbReference type="Proteomes" id="UP001576774">
    <property type="component" value="Unassembled WGS sequence"/>
</dbReference>
<keyword evidence="8" id="KW-1185">Reference proteome</keyword>
<dbReference type="RefSeq" id="WP_413272686.1">
    <property type="nucleotide sequence ID" value="NZ_JBHFNQ010000173.1"/>
</dbReference>
<evidence type="ECO:0000256" key="1">
    <source>
        <dbReference type="ARBA" id="ARBA00004141"/>
    </source>
</evidence>
<keyword evidence="6" id="KW-0808">Transferase</keyword>
<feature type="transmembrane region" description="Helical" evidence="6">
    <location>
        <begin position="21"/>
        <end position="40"/>
    </location>
</feature>
<feature type="transmembrane region" description="Helical" evidence="6">
    <location>
        <begin position="211"/>
        <end position="236"/>
    </location>
</feature>
<keyword evidence="3 6" id="KW-0133">Cell shape</keyword>
<sequence length="471" mass="52220">MMLKSIKSFRWKSIVSPWQQTDIWLFLLPVGLSILGGIMIRSTELNQIKPDWWQSWVLPLFGLTAVLTILVVVAQYVAHEYWQQWLIGGLAFGLIFIKAFLEAPKWAEHILITVVGLCLMLLCARWRFENLIKWHWVIFAISNLSLIWVMIAGTSAKGAQRWIAIGSFYVQPSEFAKLSLIITLAVLLSAKDSGTMGSLTRSLGITAVPWILVFLQPDLGSSLVFGAITVGMLYWANVNPGWLILLSSPLVSAVLFNVYLPGWCAWSALMALIGWKSLPWPIRGAVGAVGINLIGGEAGLIFWGLLKDYQKNRIINFLHPEQDPLGAGYHLIQSRIAIGSGELWGRGLFHGTQTQGNFVPEQHTDFIFSAIGEELGFVGCMAVLLAFWFLCLRLVIIAESSKNNFGSLLVIGVLVMIVFQVIVNVGMTIGMAPVTGKSLPWVSYGRSAILTQFIAIGLVQSVANYRQRLKF</sequence>
<comment type="catalytic activity">
    <reaction evidence="6">
        <text>[GlcNAc-(1-&gt;4)-Mur2Ac(oyl-L-Ala-gamma-D-Glu-L-Lys-D-Ala-D-Ala)](n)-di-trans,octa-cis-undecaprenyl diphosphate + beta-D-GlcNAc-(1-&gt;4)-Mur2Ac(oyl-L-Ala-gamma-D-Glu-L-Lys-D-Ala-D-Ala)-di-trans,octa-cis-undecaprenyl diphosphate = [GlcNAc-(1-&gt;4)-Mur2Ac(oyl-L-Ala-gamma-D-Glu-L-Lys-D-Ala-D-Ala)](n+1)-di-trans,octa-cis-undecaprenyl diphosphate + di-trans,octa-cis-undecaprenyl diphosphate + H(+)</text>
        <dbReference type="Rhea" id="RHEA:23708"/>
        <dbReference type="Rhea" id="RHEA-COMP:9602"/>
        <dbReference type="Rhea" id="RHEA-COMP:9603"/>
        <dbReference type="ChEBI" id="CHEBI:15378"/>
        <dbReference type="ChEBI" id="CHEBI:58405"/>
        <dbReference type="ChEBI" id="CHEBI:60033"/>
        <dbReference type="ChEBI" id="CHEBI:78435"/>
        <dbReference type="EC" id="2.4.99.28"/>
    </reaction>
</comment>
<feature type="transmembrane region" description="Helical" evidence="6">
    <location>
        <begin position="242"/>
        <end position="273"/>
    </location>
</feature>
<gene>
    <name evidence="6 7" type="primary">rodA</name>
    <name evidence="7" type="ORF">ACE1CC_22565</name>
</gene>
<comment type="pathway">
    <text evidence="6">Cell wall biogenesis; peptidoglycan biosynthesis.</text>
</comment>
<dbReference type="EC" id="2.4.99.28" evidence="6"/>
<feature type="transmembrane region" description="Helical" evidence="6">
    <location>
        <begin position="444"/>
        <end position="465"/>
    </location>
</feature>
<keyword evidence="6" id="KW-0961">Cell wall biogenesis/degradation</keyword>
<evidence type="ECO:0000256" key="2">
    <source>
        <dbReference type="ARBA" id="ARBA00022692"/>
    </source>
</evidence>
<organism evidence="7 8">
    <name type="scientific">Floridaenema aerugineum BLCC-F46</name>
    <dbReference type="NCBI Taxonomy" id="3153654"/>
    <lineage>
        <taxon>Bacteria</taxon>
        <taxon>Bacillati</taxon>
        <taxon>Cyanobacteriota</taxon>
        <taxon>Cyanophyceae</taxon>
        <taxon>Oscillatoriophycideae</taxon>
        <taxon>Aerosakkonematales</taxon>
        <taxon>Aerosakkonemataceae</taxon>
        <taxon>Floridanema</taxon>
        <taxon>Floridanema aerugineum</taxon>
    </lineage>
</organism>
<comment type="caution">
    <text evidence="7">The sequence shown here is derived from an EMBL/GenBank/DDBJ whole genome shotgun (WGS) entry which is preliminary data.</text>
</comment>
<feature type="transmembrane region" description="Helical" evidence="6">
    <location>
        <begin position="52"/>
        <end position="73"/>
    </location>
</feature>
<feature type="transmembrane region" description="Helical" evidence="6">
    <location>
        <begin position="107"/>
        <end position="124"/>
    </location>
</feature>
<proteinExistence type="inferred from homology"/>
<name>A0ABV4XA27_9CYAN</name>
<feature type="transmembrane region" description="Helical" evidence="6">
    <location>
        <begin position="408"/>
        <end position="432"/>
    </location>
</feature>
<feature type="transmembrane region" description="Helical" evidence="6">
    <location>
        <begin position="136"/>
        <end position="156"/>
    </location>
</feature>
<keyword evidence="4 6" id="KW-1133">Transmembrane helix</keyword>
<dbReference type="HAMAP" id="MF_02079">
    <property type="entry name" value="PGT_RodA"/>
    <property type="match status" value="1"/>
</dbReference>
<evidence type="ECO:0000313" key="8">
    <source>
        <dbReference type="Proteomes" id="UP001576774"/>
    </source>
</evidence>
<dbReference type="NCBIfam" id="TIGR02210">
    <property type="entry name" value="rodA_shape"/>
    <property type="match status" value="1"/>
</dbReference>
<feature type="transmembrane region" description="Helical" evidence="6">
    <location>
        <begin position="85"/>
        <end position="101"/>
    </location>
</feature>
<reference evidence="7 8" key="1">
    <citation type="submission" date="2024-09" db="EMBL/GenBank/DDBJ databases">
        <title>Floridaenema gen nov. (Aerosakkonemataceae, Aerosakkonematales ord. nov., Cyanobacteria) from benthic tropical and subtropical fresh waters, with the description of four new species.</title>
        <authorList>
            <person name="Moretto J.A."/>
            <person name="Berthold D.E."/>
            <person name="Lefler F.W."/>
            <person name="Huang I.-S."/>
            <person name="Laughinghouse H. IV."/>
        </authorList>
    </citation>
    <scope>NUCLEOTIDE SEQUENCE [LARGE SCALE GENOMIC DNA]</scope>
    <source>
        <strain evidence="7 8">BLCC-F46</strain>
    </source>
</reference>
<evidence type="ECO:0000313" key="7">
    <source>
        <dbReference type="EMBL" id="MFB2879650.1"/>
    </source>
</evidence>
<feature type="transmembrane region" description="Helical" evidence="6">
    <location>
        <begin position="168"/>
        <end position="190"/>
    </location>
</feature>
<feature type="transmembrane region" description="Helical" evidence="6">
    <location>
        <begin position="375"/>
        <end position="396"/>
    </location>
</feature>
<evidence type="ECO:0000256" key="3">
    <source>
        <dbReference type="ARBA" id="ARBA00022960"/>
    </source>
</evidence>
<keyword evidence="6" id="KW-0573">Peptidoglycan synthesis</keyword>
<keyword evidence="6" id="KW-0328">Glycosyltransferase</keyword>
<comment type="function">
    <text evidence="6">Peptidoglycan polymerase that is essential for cell wall elongation.</text>
</comment>
<evidence type="ECO:0000256" key="4">
    <source>
        <dbReference type="ARBA" id="ARBA00022989"/>
    </source>
</evidence>
<dbReference type="PANTHER" id="PTHR30474:SF1">
    <property type="entry name" value="PEPTIDOGLYCAN GLYCOSYLTRANSFERASE MRDB"/>
    <property type="match status" value="1"/>
</dbReference>
<dbReference type="InterPro" id="IPR011923">
    <property type="entry name" value="RodA/MrdB"/>
</dbReference>
<comment type="similarity">
    <text evidence="6">Belongs to the SEDS family. MrdB/RodA subfamily.</text>
</comment>
<dbReference type="PANTHER" id="PTHR30474">
    <property type="entry name" value="CELL CYCLE PROTEIN"/>
    <property type="match status" value="1"/>
</dbReference>
<comment type="subcellular location">
    <subcellularLocation>
        <location evidence="6">Cell membrane</location>
        <topology evidence="6">Multi-pass membrane protein</topology>
    </subcellularLocation>
    <subcellularLocation>
        <location evidence="1">Membrane</location>
        <topology evidence="1">Multi-pass membrane protein</topology>
    </subcellularLocation>
</comment>
<dbReference type="Pfam" id="PF01098">
    <property type="entry name" value="FTSW_RODA_SPOVE"/>
    <property type="match status" value="2"/>
</dbReference>
<feature type="transmembrane region" description="Helical" evidence="6">
    <location>
        <begin position="285"/>
        <end position="306"/>
    </location>
</feature>
<protein>
    <recommendedName>
        <fullName evidence="6">Peptidoglycan glycosyltransferase RodA</fullName>
        <shortName evidence="6">PGT</shortName>
        <ecNumber evidence="6">2.4.99.28</ecNumber>
    </recommendedName>
    <alternativeName>
        <fullName evidence="6">Cell elongation protein RodA</fullName>
    </alternativeName>
    <alternativeName>
        <fullName evidence="6">Cell wall polymerase</fullName>
    </alternativeName>
    <alternativeName>
        <fullName evidence="6">Peptidoglycan polymerase</fullName>
        <shortName evidence="6">PG polymerase</shortName>
    </alternativeName>
</protein>